<gene>
    <name evidence="9" type="ORF">KI809_17145</name>
</gene>
<comment type="caution">
    <text evidence="9">The sequence shown here is derived from an EMBL/GenBank/DDBJ whole genome shotgun (WGS) entry which is preliminary data.</text>
</comment>
<organism evidence="9 10">
    <name type="scientific">Geoanaerobacter pelophilus</name>
    <dbReference type="NCBI Taxonomy" id="60036"/>
    <lineage>
        <taxon>Bacteria</taxon>
        <taxon>Pseudomonadati</taxon>
        <taxon>Thermodesulfobacteriota</taxon>
        <taxon>Desulfuromonadia</taxon>
        <taxon>Geobacterales</taxon>
        <taxon>Geobacteraceae</taxon>
        <taxon>Geoanaerobacter</taxon>
    </lineage>
</organism>
<evidence type="ECO:0000256" key="8">
    <source>
        <dbReference type="SAM" id="Phobius"/>
    </source>
</evidence>
<feature type="transmembrane region" description="Helical" evidence="8">
    <location>
        <begin position="207"/>
        <end position="229"/>
    </location>
</feature>
<feature type="transmembrane region" description="Helical" evidence="8">
    <location>
        <begin position="65"/>
        <end position="85"/>
    </location>
</feature>
<keyword evidence="6 8" id="KW-1133">Transmembrane helix</keyword>
<evidence type="ECO:0000313" key="9">
    <source>
        <dbReference type="EMBL" id="MBT0666041.1"/>
    </source>
</evidence>
<dbReference type="PANTHER" id="PTHR21716">
    <property type="entry name" value="TRANSMEMBRANE PROTEIN"/>
    <property type="match status" value="1"/>
</dbReference>
<evidence type="ECO:0000256" key="5">
    <source>
        <dbReference type="ARBA" id="ARBA00022692"/>
    </source>
</evidence>
<keyword evidence="5 8" id="KW-0812">Transmembrane</keyword>
<dbReference type="GO" id="GO:0005886">
    <property type="term" value="C:plasma membrane"/>
    <property type="evidence" value="ECO:0007669"/>
    <property type="project" value="UniProtKB-SubCell"/>
</dbReference>
<dbReference type="RefSeq" id="WP_214172811.1">
    <property type="nucleotide sequence ID" value="NZ_JAHCVJ010000008.1"/>
</dbReference>
<dbReference type="InterPro" id="IPR002549">
    <property type="entry name" value="AI-2E-like"/>
</dbReference>
<name>A0AAW4LFT7_9BACT</name>
<evidence type="ECO:0000256" key="7">
    <source>
        <dbReference type="ARBA" id="ARBA00023136"/>
    </source>
</evidence>
<evidence type="ECO:0000313" key="10">
    <source>
        <dbReference type="Proteomes" id="UP000811899"/>
    </source>
</evidence>
<dbReference type="AlphaFoldDB" id="A0AAW4LFT7"/>
<evidence type="ECO:0000256" key="6">
    <source>
        <dbReference type="ARBA" id="ARBA00022989"/>
    </source>
</evidence>
<accession>A0AAW4LFT7</accession>
<protein>
    <submittedName>
        <fullName evidence="9">AI-2E family transporter</fullName>
    </submittedName>
</protein>
<keyword evidence="10" id="KW-1185">Reference proteome</keyword>
<comment type="subcellular location">
    <subcellularLocation>
        <location evidence="1">Cell membrane</location>
        <topology evidence="1">Multi-pass membrane protein</topology>
    </subcellularLocation>
</comment>
<comment type="similarity">
    <text evidence="2">Belongs to the autoinducer-2 exporter (AI-2E) (TC 2.A.86) family.</text>
</comment>
<keyword evidence="3" id="KW-0813">Transport</keyword>
<keyword evidence="4" id="KW-1003">Cell membrane</keyword>
<evidence type="ECO:0000256" key="4">
    <source>
        <dbReference type="ARBA" id="ARBA00022475"/>
    </source>
</evidence>
<keyword evidence="7 8" id="KW-0472">Membrane</keyword>
<evidence type="ECO:0000256" key="2">
    <source>
        <dbReference type="ARBA" id="ARBA00009773"/>
    </source>
</evidence>
<feature type="transmembrane region" description="Helical" evidence="8">
    <location>
        <begin position="12"/>
        <end position="45"/>
    </location>
</feature>
<feature type="transmembrane region" description="Helical" evidence="8">
    <location>
        <begin position="269"/>
        <end position="287"/>
    </location>
</feature>
<feature type="transmembrane region" description="Helical" evidence="8">
    <location>
        <begin position="235"/>
        <end position="257"/>
    </location>
</feature>
<evidence type="ECO:0000256" key="1">
    <source>
        <dbReference type="ARBA" id="ARBA00004651"/>
    </source>
</evidence>
<feature type="transmembrane region" description="Helical" evidence="8">
    <location>
        <begin position="153"/>
        <end position="173"/>
    </location>
</feature>
<feature type="transmembrane region" description="Helical" evidence="8">
    <location>
        <begin position="307"/>
        <end position="334"/>
    </location>
</feature>
<reference evidence="9 10" key="1">
    <citation type="submission" date="2021-05" db="EMBL/GenBank/DDBJ databases">
        <title>The draft genome of Geobacter pelophilus DSM 12255.</title>
        <authorList>
            <person name="Xu Z."/>
            <person name="Masuda Y."/>
            <person name="Itoh H."/>
            <person name="Senoo K."/>
        </authorList>
    </citation>
    <scope>NUCLEOTIDE SEQUENCE [LARGE SCALE GENOMIC DNA]</scope>
    <source>
        <strain evidence="9 10">DSM 12255</strain>
    </source>
</reference>
<sequence>MERLSAHVRIYWLWAGFFLLLLAASLLLRHTLSAVLTSLAIAYLLNPLMKYMEAHAGFPRWLSLILLYLIVLIGCFFASFVLVPYTGNQIDLLTLSLPGYIQNLKSAVNAWRTELSFYYTSDELAWLTQQATEILNHLAAEVSGKGYERVKGLGFALFDLLLAPILVFFLLSYKESAKKFLIGLMPDSSRGGLIKIGNKINRTLERFLYAMLLDCILVGILCSAALYLLGVDFALLNGMIAGFSTVVPFIGATISVIPPILIGYLNSGDLMLIPKICGVYFLIHVVVEGNLIKPLLMRGALHLNPLAVIFALMALGEIMGFWGVVLAVPLTAVIKICSDDIHAMLLEKSDVKAP</sequence>
<dbReference type="GO" id="GO:0055085">
    <property type="term" value="P:transmembrane transport"/>
    <property type="evidence" value="ECO:0007669"/>
    <property type="project" value="TreeGrafter"/>
</dbReference>
<dbReference type="Proteomes" id="UP000811899">
    <property type="component" value="Unassembled WGS sequence"/>
</dbReference>
<dbReference type="Pfam" id="PF01594">
    <property type="entry name" value="AI-2E_transport"/>
    <property type="match status" value="1"/>
</dbReference>
<evidence type="ECO:0000256" key="3">
    <source>
        <dbReference type="ARBA" id="ARBA00022448"/>
    </source>
</evidence>
<proteinExistence type="inferred from homology"/>
<dbReference type="PANTHER" id="PTHR21716:SF53">
    <property type="entry name" value="PERMEASE PERM-RELATED"/>
    <property type="match status" value="1"/>
</dbReference>
<dbReference type="EMBL" id="JAHCVJ010000008">
    <property type="protein sequence ID" value="MBT0666041.1"/>
    <property type="molecule type" value="Genomic_DNA"/>
</dbReference>